<dbReference type="SUPFAM" id="SSF48726">
    <property type="entry name" value="Immunoglobulin"/>
    <property type="match status" value="1"/>
</dbReference>
<name>D4E899_SEROD</name>
<comment type="caution">
    <text evidence="1">The sequence shown here is derived from an EMBL/GenBank/DDBJ whole genome shotgun (WGS) entry which is preliminary data.</text>
</comment>
<sequence length="87" mass="8706">MISVTTQPSNADLAVGGNLSLTVAATSSNGNPVKYQWQKNGVNIAGATAATYTKNAVAATDAGTYRAVMNADGAEAVNSNTATVTVN</sequence>
<keyword evidence="2" id="KW-1185">Reference proteome</keyword>
<protein>
    <submittedName>
        <fullName evidence="1">Uncharacterized protein</fullName>
    </submittedName>
</protein>
<dbReference type="AlphaFoldDB" id="D4E899"/>
<dbReference type="STRING" id="667129.HMPREF0758_4402"/>
<dbReference type="Gene3D" id="2.60.40.10">
    <property type="entry name" value="Immunoglobulins"/>
    <property type="match status" value="1"/>
</dbReference>
<evidence type="ECO:0000313" key="2">
    <source>
        <dbReference type="Proteomes" id="UP000005723"/>
    </source>
</evidence>
<accession>D4E899</accession>
<evidence type="ECO:0000313" key="1">
    <source>
        <dbReference type="EMBL" id="EFE93952.1"/>
    </source>
</evidence>
<dbReference type="Pfam" id="PF13927">
    <property type="entry name" value="Ig_3"/>
    <property type="match status" value="1"/>
</dbReference>
<dbReference type="Proteomes" id="UP000005723">
    <property type="component" value="Unassembled WGS sequence"/>
</dbReference>
<gene>
    <name evidence="1" type="ORF">HMPREF0758_4402</name>
</gene>
<dbReference type="InterPro" id="IPR013783">
    <property type="entry name" value="Ig-like_fold"/>
</dbReference>
<dbReference type="InterPro" id="IPR036179">
    <property type="entry name" value="Ig-like_dom_sf"/>
</dbReference>
<reference evidence="1 2" key="1">
    <citation type="submission" date="2010-01" db="EMBL/GenBank/DDBJ databases">
        <authorList>
            <person name="Muzny D."/>
            <person name="Qin X."/>
            <person name="Deng J."/>
            <person name="Jiang H."/>
            <person name="Liu Y."/>
            <person name="Qu J."/>
            <person name="Song X.-Z."/>
            <person name="Zhang L."/>
            <person name="Thornton R."/>
            <person name="Coyle M."/>
            <person name="Francisco L."/>
            <person name="Jackson L."/>
            <person name="Javaid M."/>
            <person name="Korchina V."/>
            <person name="Kovar C."/>
            <person name="Mata R."/>
            <person name="Mathew T."/>
            <person name="Ngo R."/>
            <person name="Nguyen L."/>
            <person name="Nguyen N."/>
            <person name="Okwuonu G."/>
            <person name="Ongeri F."/>
            <person name="Pham C."/>
            <person name="Simmons D."/>
            <person name="Wilczek-Boney K."/>
            <person name="Hale W."/>
            <person name="Jakkamsetti A."/>
            <person name="Pham P."/>
            <person name="Ruth R."/>
            <person name="San Lucas F."/>
            <person name="Warren J."/>
            <person name="Zhang J."/>
            <person name="Zhao Z."/>
            <person name="Zhou C."/>
            <person name="Zhu D."/>
            <person name="Lee S."/>
            <person name="Bess C."/>
            <person name="Blankenburg K."/>
            <person name="Forbes L."/>
            <person name="Fu Q."/>
            <person name="Gubbala S."/>
            <person name="Hirani K."/>
            <person name="Jayaseelan J.C."/>
            <person name="Lara F."/>
            <person name="Munidasa M."/>
            <person name="Palculict T."/>
            <person name="Patil S."/>
            <person name="Pu L.-L."/>
            <person name="Saada N."/>
            <person name="Tang L."/>
            <person name="Weissenberger G."/>
            <person name="Zhu Y."/>
            <person name="Hemphill L."/>
            <person name="Shang Y."/>
            <person name="Youmans B."/>
            <person name="Ayvaz T."/>
            <person name="Ross M."/>
            <person name="Santibanez J."/>
            <person name="Aqrawi P."/>
            <person name="Gross S."/>
            <person name="Joshi V."/>
            <person name="Fowler G."/>
            <person name="Nazareth L."/>
            <person name="Reid J."/>
            <person name="Worley K."/>
            <person name="Petrosino J."/>
            <person name="Highlander S."/>
            <person name="Gibbs R."/>
        </authorList>
    </citation>
    <scope>NUCLEOTIDE SEQUENCE [LARGE SCALE GENOMIC DNA]</scope>
    <source>
        <strain evidence="1 2">DSM 4582</strain>
    </source>
</reference>
<dbReference type="EMBL" id="ADBY01000057">
    <property type="protein sequence ID" value="EFE93952.1"/>
    <property type="molecule type" value="Genomic_DNA"/>
</dbReference>
<dbReference type="HOGENOM" id="CLU_2481557_0_0_6"/>
<proteinExistence type="predicted"/>
<organism evidence="1 2">
    <name type="scientific">Serratia odorifera DSM 4582</name>
    <dbReference type="NCBI Taxonomy" id="667129"/>
    <lineage>
        <taxon>Bacteria</taxon>
        <taxon>Pseudomonadati</taxon>
        <taxon>Pseudomonadota</taxon>
        <taxon>Gammaproteobacteria</taxon>
        <taxon>Enterobacterales</taxon>
        <taxon>Yersiniaceae</taxon>
        <taxon>Serratia</taxon>
    </lineage>
</organism>